<dbReference type="InterPro" id="IPR000477">
    <property type="entry name" value="RT_dom"/>
</dbReference>
<dbReference type="PANTHER" id="PTHR43219:SF1">
    <property type="entry name" value="CRISPR-ASSOCIATED ENDONUCLEASE CAS1"/>
    <property type="match status" value="1"/>
</dbReference>
<keyword evidence="6 9" id="KW-0051">Antiviral defense</keyword>
<evidence type="ECO:0000313" key="11">
    <source>
        <dbReference type="EMBL" id="OUQ05160.1"/>
    </source>
</evidence>
<evidence type="ECO:0000256" key="7">
    <source>
        <dbReference type="ARBA" id="ARBA00023125"/>
    </source>
</evidence>
<proteinExistence type="inferred from homology"/>
<dbReference type="GO" id="GO:0016787">
    <property type="term" value="F:hydrolase activity"/>
    <property type="evidence" value="ECO:0007669"/>
    <property type="project" value="UniProtKB-KW"/>
</dbReference>
<comment type="similarity">
    <text evidence="9">Belongs to the CRISPR-associated endonuclease Cas1 family.</text>
</comment>
<comment type="cofactor">
    <cofactor evidence="9">
        <name>Mg(2+)</name>
        <dbReference type="ChEBI" id="CHEBI:18420"/>
    </cofactor>
    <cofactor evidence="9">
        <name>Mn(2+)</name>
        <dbReference type="ChEBI" id="CHEBI:29035"/>
    </cofactor>
</comment>
<keyword evidence="5 9" id="KW-0460">Magnesium</keyword>
<dbReference type="NCBIfam" id="TIGR00287">
    <property type="entry name" value="cas1"/>
    <property type="match status" value="1"/>
</dbReference>
<comment type="subunit">
    <text evidence="9">Homodimer, forms a heterotetramer with a Cas2 homodimer.</text>
</comment>
<comment type="function">
    <text evidence="9">CRISPR (clustered regularly interspaced short palindromic repeat), is an adaptive immune system that provides protection against mobile genetic elements (viruses, transposable elements and conjugative plasmids). CRISPR clusters contain spacers, sequences complementary to antecedent mobile elements, and target invading nucleic acids. CRISPR clusters are transcribed and processed into CRISPR RNA (crRNA). Acts as a dsDNA endonuclease. Involved in the integration of spacer DNA into the CRISPR cassette.</text>
</comment>
<keyword evidence="2 9" id="KW-0479">Metal-binding</keyword>
<dbReference type="GO" id="GO:0004520">
    <property type="term" value="F:DNA endonuclease activity"/>
    <property type="evidence" value="ECO:0007669"/>
    <property type="project" value="InterPro"/>
</dbReference>
<dbReference type="CDD" id="cd01651">
    <property type="entry name" value="RT_G2_intron"/>
    <property type="match status" value="1"/>
</dbReference>
<evidence type="ECO:0000256" key="1">
    <source>
        <dbReference type="ARBA" id="ARBA00022722"/>
    </source>
</evidence>
<dbReference type="SUPFAM" id="SSF56672">
    <property type="entry name" value="DNA/RNA polymerases"/>
    <property type="match status" value="1"/>
</dbReference>
<evidence type="ECO:0000256" key="5">
    <source>
        <dbReference type="ARBA" id="ARBA00022842"/>
    </source>
</evidence>
<reference evidence="12" key="1">
    <citation type="submission" date="2017-04" db="EMBL/GenBank/DDBJ databases">
        <title>Function of individual gut microbiota members based on whole genome sequencing of pure cultures obtained from chicken caecum.</title>
        <authorList>
            <person name="Medvecky M."/>
            <person name="Cejkova D."/>
            <person name="Polansky O."/>
            <person name="Karasova D."/>
            <person name="Kubasova T."/>
            <person name="Cizek A."/>
            <person name="Rychlik I."/>
        </authorList>
    </citation>
    <scope>NUCLEOTIDE SEQUENCE [LARGE SCALE GENOMIC DNA]</scope>
    <source>
        <strain evidence="12">An149</strain>
    </source>
</reference>
<evidence type="ECO:0000313" key="12">
    <source>
        <dbReference type="Proteomes" id="UP000196258"/>
    </source>
</evidence>
<dbReference type="EMBL" id="NFLB01000007">
    <property type="protein sequence ID" value="OUQ05160.1"/>
    <property type="molecule type" value="Genomic_DNA"/>
</dbReference>
<dbReference type="Proteomes" id="UP000196258">
    <property type="component" value="Unassembled WGS sequence"/>
</dbReference>
<name>A0A1Y4QJ61_9FIRM</name>
<comment type="caution">
    <text evidence="11">The sequence shown here is derived from an EMBL/GenBank/DDBJ whole genome shotgun (WGS) entry which is preliminary data.</text>
</comment>
<feature type="binding site" evidence="9">
    <location>
        <position position="522"/>
    </location>
    <ligand>
        <name>Mn(2+)</name>
        <dbReference type="ChEBI" id="CHEBI:29035"/>
    </ligand>
</feature>
<evidence type="ECO:0000256" key="4">
    <source>
        <dbReference type="ARBA" id="ARBA00022801"/>
    </source>
</evidence>
<dbReference type="GO" id="GO:0046872">
    <property type="term" value="F:metal ion binding"/>
    <property type="evidence" value="ECO:0007669"/>
    <property type="project" value="UniProtKB-UniRule"/>
</dbReference>
<dbReference type="Pfam" id="PF00078">
    <property type="entry name" value="RVT_1"/>
    <property type="match status" value="1"/>
</dbReference>
<feature type="domain" description="Reverse transcriptase" evidence="10">
    <location>
        <begin position="1"/>
        <end position="268"/>
    </location>
</feature>
<keyword evidence="8 9" id="KW-0464">Manganese</keyword>
<sequence>MLEEIFSNKELLDEAYKVIQSRKLSAGVDGIASDELFDYLKLNWESVYKTIVSGNYYPKLVIENEIVSKKGKKRKIYKYCVIDVYIQKVISLFLHEYFSDKFIGNLYSFKKNVGILDLLKEAVRCIRDGYEYVVEVDIRSYFENIRLDLLERQLLLYFKDSKFVELVLRFHRCLVINDGVTRRNVKGLITGSSLGPILSNLYLVELDNEYKYLRYCDNIYYFVKDERQGVLFVEDIAKRLKEGYCLDINNKKTRVSYYLNRSILGYHFERDKDEIKVIKNMPSDITKYYKWHNSIIYKEDNTYHLLNDGILRRNDFSILFENENQKNFIPVEIVDNINVHSNIIFSAEFFKMMNEKEVRVSIYDRYNKLLGAFIPKNYHKSANILVNQVSEYIDNVKRLKIAKKIIMAATYNILNNLRYYKKQYKNNSLDTYINNIENSLVAMEKTINNKNLLLEEARMRETYYASFNLILKDSQFKFIKRTKRPPEDSLNAMISFGNTLLYQLIATEIYKTRLDIRISYLHSSLRRYENLNLDIAEIFKPIIIDKVIFLLVNKHIIDSKLHFEKNGKSVLLNKEGKKIFITQLNKKLYSKVKIKEKNYTYYELIREEVLKILRYFKTQQEYIPYKYRM</sequence>
<dbReference type="Gene3D" id="3.100.10.20">
    <property type="entry name" value="CRISPR-associated endonuclease Cas1, N-terminal domain"/>
    <property type="match status" value="1"/>
</dbReference>
<dbReference type="Gene3D" id="1.20.120.920">
    <property type="entry name" value="CRISPR-associated endonuclease Cas1, C-terminal domain"/>
    <property type="match status" value="1"/>
</dbReference>
<keyword evidence="7 9" id="KW-0238">DNA-binding</keyword>
<evidence type="ECO:0000256" key="3">
    <source>
        <dbReference type="ARBA" id="ARBA00022759"/>
    </source>
</evidence>
<protein>
    <recommendedName>
        <fullName evidence="9">CRISPR-associated endonuclease Cas1</fullName>
        <ecNumber evidence="9">3.1.-.-</ecNumber>
    </recommendedName>
</protein>
<dbReference type="InterPro" id="IPR042211">
    <property type="entry name" value="CRISPR-assoc_Cas1_N"/>
</dbReference>
<dbReference type="EC" id="3.1.-.-" evidence="9"/>
<evidence type="ECO:0000256" key="9">
    <source>
        <dbReference type="HAMAP-Rule" id="MF_01470"/>
    </source>
</evidence>
<dbReference type="GO" id="GO:0051607">
    <property type="term" value="P:defense response to virus"/>
    <property type="evidence" value="ECO:0007669"/>
    <property type="project" value="UniProtKB-UniRule"/>
</dbReference>
<accession>A0A1Y4QJ61</accession>
<evidence type="ECO:0000256" key="8">
    <source>
        <dbReference type="ARBA" id="ARBA00023211"/>
    </source>
</evidence>
<dbReference type="AlphaFoldDB" id="A0A1Y4QJ61"/>
<organism evidence="11 12">
    <name type="scientific">Thomasclavelia spiroformis</name>
    <dbReference type="NCBI Taxonomy" id="29348"/>
    <lineage>
        <taxon>Bacteria</taxon>
        <taxon>Bacillati</taxon>
        <taxon>Bacillota</taxon>
        <taxon>Erysipelotrichia</taxon>
        <taxon>Erysipelotrichales</taxon>
        <taxon>Coprobacillaceae</taxon>
        <taxon>Thomasclavelia</taxon>
    </lineage>
</organism>
<keyword evidence="1 9" id="KW-0540">Nuclease</keyword>
<dbReference type="InterPro" id="IPR043502">
    <property type="entry name" value="DNA/RNA_pol_sf"/>
</dbReference>
<dbReference type="Pfam" id="PF01867">
    <property type="entry name" value="Cas_Cas1"/>
    <property type="match status" value="1"/>
</dbReference>
<dbReference type="PROSITE" id="PS50878">
    <property type="entry name" value="RT_POL"/>
    <property type="match status" value="1"/>
</dbReference>
<feature type="binding site" evidence="9">
    <location>
        <position position="537"/>
    </location>
    <ligand>
        <name>Mn(2+)</name>
        <dbReference type="ChEBI" id="CHEBI:29035"/>
    </ligand>
</feature>
<keyword evidence="3 9" id="KW-0255">Endonuclease</keyword>
<dbReference type="InterPro" id="IPR042206">
    <property type="entry name" value="CRISPR-assoc_Cas1_C"/>
</dbReference>
<dbReference type="PANTHER" id="PTHR43219">
    <property type="entry name" value="CRISPR-ASSOCIATED ENDONUCLEASE CAS1"/>
    <property type="match status" value="1"/>
</dbReference>
<feature type="binding site" evidence="9">
    <location>
        <position position="456"/>
    </location>
    <ligand>
        <name>Mn(2+)</name>
        <dbReference type="ChEBI" id="CHEBI:29035"/>
    </ligand>
</feature>
<evidence type="ECO:0000256" key="2">
    <source>
        <dbReference type="ARBA" id="ARBA00022723"/>
    </source>
</evidence>
<dbReference type="GO" id="GO:0043571">
    <property type="term" value="P:maintenance of CRISPR repeat elements"/>
    <property type="evidence" value="ECO:0007669"/>
    <property type="project" value="UniProtKB-UniRule"/>
</dbReference>
<dbReference type="InterPro" id="IPR019858">
    <property type="entry name" value="CRISPR-assoc_Cas1_HMARI/TNEAP"/>
</dbReference>
<evidence type="ECO:0000256" key="6">
    <source>
        <dbReference type="ARBA" id="ARBA00023118"/>
    </source>
</evidence>
<gene>
    <name evidence="9" type="primary">cas1</name>
    <name evidence="11" type="ORF">B5E91_07510</name>
</gene>
<keyword evidence="4 9" id="KW-0378">Hydrolase</keyword>
<dbReference type="InterPro" id="IPR002729">
    <property type="entry name" value="CRISPR-assoc_Cas1"/>
</dbReference>
<evidence type="ECO:0000259" key="10">
    <source>
        <dbReference type="PROSITE" id="PS50878"/>
    </source>
</evidence>
<dbReference type="HAMAP" id="MF_01470">
    <property type="entry name" value="Cas1"/>
    <property type="match status" value="1"/>
</dbReference>
<dbReference type="GO" id="GO:0003677">
    <property type="term" value="F:DNA binding"/>
    <property type="evidence" value="ECO:0007669"/>
    <property type="project" value="UniProtKB-KW"/>
</dbReference>